<evidence type="ECO:0000313" key="2">
    <source>
        <dbReference type="Proteomes" id="UP000610862"/>
    </source>
</evidence>
<protein>
    <submittedName>
        <fullName evidence="1">Sulfur carrier protein ThiS</fullName>
    </submittedName>
</protein>
<dbReference type="InterPro" id="IPR016155">
    <property type="entry name" value="Mopterin_synth/thiamin_S_b"/>
</dbReference>
<dbReference type="Proteomes" id="UP000610862">
    <property type="component" value="Unassembled WGS sequence"/>
</dbReference>
<dbReference type="RefSeq" id="WP_177269168.1">
    <property type="nucleotide sequence ID" value="NZ_JACRTA010000002.1"/>
</dbReference>
<organism evidence="1 2">
    <name type="scientific">Lentihominibacter hominis</name>
    <dbReference type="NCBI Taxonomy" id="2763645"/>
    <lineage>
        <taxon>Bacteria</taxon>
        <taxon>Bacillati</taxon>
        <taxon>Bacillota</taxon>
        <taxon>Clostridia</taxon>
        <taxon>Peptostreptococcales</taxon>
        <taxon>Anaerovoracaceae</taxon>
        <taxon>Lentihominibacter</taxon>
    </lineage>
</organism>
<reference evidence="1" key="1">
    <citation type="submission" date="2020-08" db="EMBL/GenBank/DDBJ databases">
        <title>Genome public.</title>
        <authorList>
            <person name="Liu C."/>
            <person name="Sun Q."/>
        </authorList>
    </citation>
    <scope>NUCLEOTIDE SEQUENCE</scope>
    <source>
        <strain evidence="1">NSJ-24</strain>
    </source>
</reference>
<dbReference type="SUPFAM" id="SSF54285">
    <property type="entry name" value="MoaD/ThiS"/>
    <property type="match status" value="1"/>
</dbReference>
<dbReference type="PANTHER" id="PTHR34472:SF1">
    <property type="entry name" value="SULFUR CARRIER PROTEIN THIS"/>
    <property type="match status" value="1"/>
</dbReference>
<dbReference type="Pfam" id="PF02597">
    <property type="entry name" value="ThiS"/>
    <property type="match status" value="1"/>
</dbReference>
<keyword evidence="2" id="KW-1185">Reference proteome</keyword>
<dbReference type="PANTHER" id="PTHR34472">
    <property type="entry name" value="SULFUR CARRIER PROTEIN THIS"/>
    <property type="match status" value="1"/>
</dbReference>
<gene>
    <name evidence="1" type="primary">thiS</name>
    <name evidence="1" type="ORF">H8692_05340</name>
</gene>
<accession>A0A926E9E8</accession>
<dbReference type="NCBIfam" id="TIGR01683">
    <property type="entry name" value="thiS"/>
    <property type="match status" value="1"/>
</dbReference>
<dbReference type="InterPro" id="IPR012675">
    <property type="entry name" value="Beta-grasp_dom_sf"/>
</dbReference>
<name>A0A926E9E8_9FIRM</name>
<sequence>MVKINGKSCNAKGKLIAVYLSEEGYDLKRVAVEKNGEIVPKSQYENTAFENGDIVEIVSFVGGG</sequence>
<dbReference type="AlphaFoldDB" id="A0A926E9E8"/>
<proteinExistence type="predicted"/>
<dbReference type="InterPro" id="IPR003749">
    <property type="entry name" value="ThiS/MoaD-like"/>
</dbReference>
<dbReference type="EMBL" id="JACRTA010000002">
    <property type="protein sequence ID" value="MBC8568189.1"/>
    <property type="molecule type" value="Genomic_DNA"/>
</dbReference>
<dbReference type="Gene3D" id="3.10.20.30">
    <property type="match status" value="1"/>
</dbReference>
<dbReference type="InterPro" id="IPR010035">
    <property type="entry name" value="Thi_S"/>
</dbReference>
<dbReference type="CDD" id="cd00565">
    <property type="entry name" value="Ubl_ThiS"/>
    <property type="match status" value="1"/>
</dbReference>
<evidence type="ECO:0000313" key="1">
    <source>
        <dbReference type="EMBL" id="MBC8568189.1"/>
    </source>
</evidence>
<comment type="caution">
    <text evidence="1">The sequence shown here is derived from an EMBL/GenBank/DDBJ whole genome shotgun (WGS) entry which is preliminary data.</text>
</comment>